<keyword evidence="2" id="KW-1185">Reference proteome</keyword>
<comment type="caution">
    <text evidence="1">The sequence shown here is derived from an EMBL/GenBank/DDBJ whole genome shotgun (WGS) entry which is preliminary data.</text>
</comment>
<dbReference type="EMBL" id="JAWONS010000058">
    <property type="protein sequence ID" value="MDW2796492.1"/>
    <property type="molecule type" value="Genomic_DNA"/>
</dbReference>
<evidence type="ECO:0000313" key="1">
    <source>
        <dbReference type="EMBL" id="MDW2796492.1"/>
    </source>
</evidence>
<reference evidence="1 2" key="1">
    <citation type="submission" date="2023-10" db="EMBL/GenBank/DDBJ databases">
        <title>A novel Glycoside Hydrolase 43-Like Enzyme from Clostrdium boliviensis is an Endo-xylanase, and a Candidate for Xylooligosaccharides Production from Different Xylan Substrates.</title>
        <authorList>
            <person name="Alvarez M.T."/>
            <person name="Rocabado-Villegas L.R."/>
            <person name="Salas-Veizaga D.M."/>
            <person name="Linares-Pasten J.A."/>
            <person name="Gudmundsdottir E.E."/>
            <person name="Hreggvidsson G.O."/>
            <person name="Adlercreutz P."/>
            <person name="Nordberg Karlsson E."/>
        </authorList>
    </citation>
    <scope>NUCLEOTIDE SEQUENCE [LARGE SCALE GENOMIC DNA]</scope>
    <source>
        <strain evidence="1 2">E-1</strain>
    </source>
</reference>
<dbReference type="RefSeq" id="WP_318062761.1">
    <property type="nucleotide sequence ID" value="NZ_JAWONS010000058.1"/>
</dbReference>
<name>A0ABU4GHK1_9CLOT</name>
<evidence type="ECO:0000313" key="2">
    <source>
        <dbReference type="Proteomes" id="UP001276854"/>
    </source>
</evidence>
<accession>A0ABU4GHK1</accession>
<organism evidence="1 2">
    <name type="scientific">Clostridium boliviensis</name>
    <dbReference type="NCBI Taxonomy" id="318465"/>
    <lineage>
        <taxon>Bacteria</taxon>
        <taxon>Bacillati</taxon>
        <taxon>Bacillota</taxon>
        <taxon>Clostridia</taxon>
        <taxon>Eubacteriales</taxon>
        <taxon>Clostridiaceae</taxon>
        <taxon>Clostridium</taxon>
    </lineage>
</organism>
<dbReference type="Proteomes" id="UP001276854">
    <property type="component" value="Unassembled WGS sequence"/>
</dbReference>
<sequence>MKLTTKEKNKNIPVSVTLENRMNYGIMIGTSDKLVGVLLNTGEYVDVPEYYVKRISRKPKFTVT</sequence>
<protein>
    <submittedName>
        <fullName evidence="1">Uncharacterized protein</fullName>
    </submittedName>
</protein>
<proteinExistence type="predicted"/>
<gene>
    <name evidence="1" type="ORF">RZO55_02710</name>
</gene>